<accession>A0A1U7NEI1</accession>
<evidence type="ECO:0000259" key="1">
    <source>
        <dbReference type="Pfam" id="PF00535"/>
    </source>
</evidence>
<evidence type="ECO:0000313" key="2">
    <source>
        <dbReference type="EMBL" id="OLU38058.1"/>
    </source>
</evidence>
<reference evidence="2 3" key="1">
    <citation type="submission" date="2016-11" db="EMBL/GenBank/DDBJ databases">
        <title>Description of two novel members of the family Erysipelotrichaceae: Ileibacterium lipovorans gen. nov., sp. nov. and Dubosiella newyorkensis, gen. nov., sp. nov.</title>
        <authorList>
            <person name="Cox L.M."/>
            <person name="Sohn J."/>
            <person name="Tyrrell K.L."/>
            <person name="Citron D.M."/>
            <person name="Lawson P.A."/>
            <person name="Patel N.B."/>
            <person name="Iizumi T."/>
            <person name="Perez-Perez G.I."/>
            <person name="Goldstein E.J."/>
            <person name="Blaser M.J."/>
        </authorList>
    </citation>
    <scope>NUCLEOTIDE SEQUENCE [LARGE SCALE GENOMIC DNA]</scope>
    <source>
        <strain evidence="2 3">NYU-BL-A3</strain>
    </source>
</reference>
<dbReference type="AlphaFoldDB" id="A0A1U7NEI1"/>
<gene>
    <name evidence="2" type="ORF">BO222_09090</name>
</gene>
<organism evidence="2 3">
    <name type="scientific">Ileibacterium valens</name>
    <dbReference type="NCBI Taxonomy" id="1862668"/>
    <lineage>
        <taxon>Bacteria</taxon>
        <taxon>Bacillati</taxon>
        <taxon>Bacillota</taxon>
        <taxon>Erysipelotrichia</taxon>
        <taxon>Erysipelotrichales</taxon>
        <taxon>Erysipelotrichaceae</taxon>
        <taxon>Ileibacterium</taxon>
    </lineage>
</organism>
<dbReference type="Gene3D" id="3.90.550.10">
    <property type="entry name" value="Spore Coat Polysaccharide Biosynthesis Protein SpsA, Chain A"/>
    <property type="match status" value="1"/>
</dbReference>
<dbReference type="Pfam" id="PF00535">
    <property type="entry name" value="Glycos_transf_2"/>
    <property type="match status" value="1"/>
</dbReference>
<sequence>MAARQYALRYTKMKYAQSSETTQQYIVINLDSDDTMKPFALERIHEAFSHNPCDMVIYGYDRTQNNNVLYTYERQGLPSTIISDRRKLYVKVLIEGGYSTLWRKAMLLQTIPDEDYSSYYSIQLGEDVIQSLAMYKAAKRVMFLEESLYNYEKNPSSLTCNVHQNFFDPEMTVEREVEKFLIEDNVLTQEDWDLFHQMMFNRLSGKIVYIIRMKRNYHEKLDCLHQLSNCAYYKEKMLSRKTDLQEMKLLRRTAHLLFQRQSLWPILVLGGRFYPLYVLYRQGIIRLKATGS</sequence>
<dbReference type="InterPro" id="IPR029044">
    <property type="entry name" value="Nucleotide-diphossugar_trans"/>
</dbReference>
<proteinExistence type="predicted"/>
<dbReference type="SUPFAM" id="SSF53448">
    <property type="entry name" value="Nucleotide-diphospho-sugar transferases"/>
    <property type="match status" value="1"/>
</dbReference>
<comment type="caution">
    <text evidence="2">The sequence shown here is derived from an EMBL/GenBank/DDBJ whole genome shotgun (WGS) entry which is preliminary data.</text>
</comment>
<dbReference type="InterPro" id="IPR001173">
    <property type="entry name" value="Glyco_trans_2-like"/>
</dbReference>
<feature type="domain" description="Glycosyltransferase 2-like" evidence="1">
    <location>
        <begin position="22"/>
        <end position="101"/>
    </location>
</feature>
<dbReference type="Proteomes" id="UP000186341">
    <property type="component" value="Unassembled WGS sequence"/>
</dbReference>
<evidence type="ECO:0000313" key="3">
    <source>
        <dbReference type="Proteomes" id="UP000186341"/>
    </source>
</evidence>
<protein>
    <recommendedName>
        <fullName evidence="1">Glycosyltransferase 2-like domain-containing protein</fullName>
    </recommendedName>
</protein>
<name>A0A1U7NEI1_9FIRM</name>
<dbReference type="EMBL" id="MPJW01000180">
    <property type="protein sequence ID" value="OLU38058.1"/>
    <property type="molecule type" value="Genomic_DNA"/>
</dbReference>
<keyword evidence="3" id="KW-1185">Reference proteome</keyword>